<protein>
    <submittedName>
        <fullName evidence="1">Pentatricopeptide repeat-containing protein 2, mitochondrial</fullName>
    </submittedName>
</protein>
<proteinExistence type="predicted"/>
<accession>A0A2P8A873</accession>
<sequence>MLRDLVEAALNQVLLSGAIPNAQVNSTLAFWRDRWTSDILPKNLPPIGGPSGISPLAPAARFAESLGSNNYRDNLLPVAASINAVKGRIFNRRAPTAVDRFEDLVDSAATLAVFNYLNDPELGREQFLNTRQRVRTQTRLIESNMPDAGRLLAFFDKFWEDYLTTIENEAETWLIEQIGYARELFEEIRDPNGNRPDSYRFVMDTLDDMQRQIDEGAARFPRGQ</sequence>
<evidence type="ECO:0000313" key="2">
    <source>
        <dbReference type="Proteomes" id="UP000243723"/>
    </source>
</evidence>
<dbReference type="EMBL" id="NHZQ01000060">
    <property type="protein sequence ID" value="PSK56662.1"/>
    <property type="molecule type" value="Genomic_DNA"/>
</dbReference>
<dbReference type="Proteomes" id="UP000243723">
    <property type="component" value="Unassembled WGS sequence"/>
</dbReference>
<name>A0A2P8A873_9PEZI</name>
<dbReference type="AlphaFoldDB" id="A0A2P8A873"/>
<keyword evidence="2" id="KW-1185">Reference proteome</keyword>
<reference evidence="1 2" key="1">
    <citation type="submission" date="2017-05" db="EMBL/GenBank/DDBJ databases">
        <title>Draft genome sequence of Elsinoe australis.</title>
        <authorList>
            <person name="Cheng Q."/>
        </authorList>
    </citation>
    <scope>NUCLEOTIDE SEQUENCE [LARGE SCALE GENOMIC DNA]</scope>
    <source>
        <strain evidence="1 2">NL1</strain>
    </source>
</reference>
<evidence type="ECO:0000313" key="1">
    <source>
        <dbReference type="EMBL" id="PSK56662.1"/>
    </source>
</evidence>
<organism evidence="1 2">
    <name type="scientific">Elsinoe australis</name>
    <dbReference type="NCBI Taxonomy" id="40998"/>
    <lineage>
        <taxon>Eukaryota</taxon>
        <taxon>Fungi</taxon>
        <taxon>Dikarya</taxon>
        <taxon>Ascomycota</taxon>
        <taxon>Pezizomycotina</taxon>
        <taxon>Dothideomycetes</taxon>
        <taxon>Dothideomycetidae</taxon>
        <taxon>Myriangiales</taxon>
        <taxon>Elsinoaceae</taxon>
        <taxon>Elsinoe</taxon>
    </lineage>
</organism>
<dbReference type="OrthoDB" id="3797690at2759"/>
<comment type="caution">
    <text evidence="1">The sequence shown here is derived from an EMBL/GenBank/DDBJ whole genome shotgun (WGS) entry which is preliminary data.</text>
</comment>
<gene>
    <name evidence="1" type="ORF">B9Z65_6286</name>
</gene>